<dbReference type="EMBL" id="LRBG01000039">
    <property type="protein sequence ID" value="KXU82414.1"/>
    <property type="molecule type" value="Genomic_DNA"/>
</dbReference>
<dbReference type="RefSeq" id="WP_062137436.1">
    <property type="nucleotide sequence ID" value="NZ_LRBG01000039.1"/>
</dbReference>
<feature type="domain" description="SnoaL-like" evidence="1">
    <location>
        <begin position="16"/>
        <end position="111"/>
    </location>
</feature>
<dbReference type="SUPFAM" id="SSF54427">
    <property type="entry name" value="NTF2-like"/>
    <property type="match status" value="1"/>
</dbReference>
<comment type="caution">
    <text evidence="2">The sequence shown here is derived from an EMBL/GenBank/DDBJ whole genome shotgun (WGS) entry which is preliminary data.</text>
</comment>
<reference evidence="2 3" key="1">
    <citation type="journal article" date="2015" name="Int. J. Syst. Evol. Microbiol.">
        <title>Burkholderia monticola sp. nov., isolated from mountain soil.</title>
        <authorList>
            <person name="Baek I."/>
            <person name="Seo B."/>
            <person name="Lee I."/>
            <person name="Yi H."/>
            <person name="Chun J."/>
        </authorList>
    </citation>
    <scope>NUCLEOTIDE SEQUENCE [LARGE SCALE GENOMIC DNA]</scope>
    <source>
        <strain evidence="2 3">JC2948</strain>
    </source>
</reference>
<dbReference type="Gene3D" id="3.10.450.50">
    <property type="match status" value="1"/>
</dbReference>
<proteinExistence type="predicted"/>
<protein>
    <recommendedName>
        <fullName evidence="1">SnoaL-like domain-containing protein</fullName>
    </recommendedName>
</protein>
<accession>A0A149PBK9</accession>
<dbReference type="OrthoDB" id="8759424at2"/>
<gene>
    <name evidence="2" type="ORF">CI15_33285</name>
</gene>
<evidence type="ECO:0000259" key="1">
    <source>
        <dbReference type="Pfam" id="PF12680"/>
    </source>
</evidence>
<organism evidence="2 3">
    <name type="scientific">Paraburkholderia monticola</name>
    <dbReference type="NCBI Taxonomy" id="1399968"/>
    <lineage>
        <taxon>Bacteria</taxon>
        <taxon>Pseudomonadati</taxon>
        <taxon>Pseudomonadota</taxon>
        <taxon>Betaproteobacteria</taxon>
        <taxon>Burkholderiales</taxon>
        <taxon>Burkholderiaceae</taxon>
        <taxon>Paraburkholderia</taxon>
    </lineage>
</organism>
<sequence length="126" mass="14208">MSTQASTAAFEYVLEVNRAVDSMDENKLAPFLTEGCTFVYGNGEPVIGRKNIAQTSKNFMATISGIKHHLLNAWRFDDVIVSQLEVTYTRNDGSTLTVPATTIWRMRDTQIDDYRIYIDVAPLFAH</sequence>
<dbReference type="InterPro" id="IPR037401">
    <property type="entry name" value="SnoaL-like"/>
</dbReference>
<evidence type="ECO:0000313" key="3">
    <source>
        <dbReference type="Proteomes" id="UP000075613"/>
    </source>
</evidence>
<dbReference type="InterPro" id="IPR032710">
    <property type="entry name" value="NTF2-like_dom_sf"/>
</dbReference>
<evidence type="ECO:0000313" key="2">
    <source>
        <dbReference type="EMBL" id="KXU82414.1"/>
    </source>
</evidence>
<keyword evidence="3" id="KW-1185">Reference proteome</keyword>
<dbReference type="STRING" id="1399968.CI15_33285"/>
<name>A0A149PBK9_9BURK</name>
<dbReference type="Proteomes" id="UP000075613">
    <property type="component" value="Unassembled WGS sequence"/>
</dbReference>
<dbReference type="AlphaFoldDB" id="A0A149PBK9"/>
<dbReference type="Pfam" id="PF12680">
    <property type="entry name" value="SnoaL_2"/>
    <property type="match status" value="1"/>
</dbReference>